<sequence>MQALYRTSSWPFRTPRHNDPLPSYSSREDAPCAQAGSRAAPTGNGQPPMYTPRIIALAPVPPAYHPGEPSLGPPL</sequence>
<reference evidence="2 3" key="1">
    <citation type="journal article" date="2012" name="BMC Genomics">
        <title>Comparative genomics of the white-rot fungi, Phanerochaete carnosa and P. chrysosporium, to elucidate the genetic basis of the distinct wood types they colonize.</title>
        <authorList>
            <person name="Suzuki H."/>
            <person name="MacDonald J."/>
            <person name="Syed K."/>
            <person name="Salamov A."/>
            <person name="Hori C."/>
            <person name="Aerts A."/>
            <person name="Henrissat B."/>
            <person name="Wiebenga A."/>
            <person name="vanKuyk P.A."/>
            <person name="Barry K."/>
            <person name="Lindquist E."/>
            <person name="LaButti K."/>
            <person name="Lapidus A."/>
            <person name="Lucas S."/>
            <person name="Coutinho P."/>
            <person name="Gong Y."/>
            <person name="Samejima M."/>
            <person name="Mahadevan R."/>
            <person name="Abou-Zaid M."/>
            <person name="de Vries R.P."/>
            <person name="Igarashi K."/>
            <person name="Yadav J.S."/>
            <person name="Grigoriev I.V."/>
            <person name="Master E.R."/>
        </authorList>
    </citation>
    <scope>NUCLEOTIDE SEQUENCE [LARGE SCALE GENOMIC DNA]</scope>
    <source>
        <strain evidence="2 3">HHB-10118-sp</strain>
    </source>
</reference>
<accession>K5VSS6</accession>
<dbReference type="GeneID" id="18919108"/>
<dbReference type="EMBL" id="JH930480">
    <property type="protein sequence ID" value="EKM49795.1"/>
    <property type="molecule type" value="Genomic_DNA"/>
</dbReference>
<proteinExistence type="predicted"/>
<evidence type="ECO:0000313" key="3">
    <source>
        <dbReference type="Proteomes" id="UP000008370"/>
    </source>
</evidence>
<keyword evidence="3" id="KW-1185">Reference proteome</keyword>
<feature type="region of interest" description="Disordered" evidence="1">
    <location>
        <begin position="1"/>
        <end position="53"/>
    </location>
</feature>
<dbReference type="AlphaFoldDB" id="K5VSS6"/>
<evidence type="ECO:0000313" key="2">
    <source>
        <dbReference type="EMBL" id="EKM49795.1"/>
    </source>
</evidence>
<evidence type="ECO:0000256" key="1">
    <source>
        <dbReference type="SAM" id="MobiDB-lite"/>
    </source>
</evidence>
<gene>
    <name evidence="2" type="ORF">PHACADRAFT_265492</name>
</gene>
<dbReference type="RefSeq" id="XP_007401847.1">
    <property type="nucleotide sequence ID" value="XM_007401785.1"/>
</dbReference>
<protein>
    <submittedName>
        <fullName evidence="2">Uncharacterized protein</fullName>
    </submittedName>
</protein>
<dbReference type="InParanoid" id="K5VSS6"/>
<dbReference type="Proteomes" id="UP000008370">
    <property type="component" value="Unassembled WGS sequence"/>
</dbReference>
<name>K5VSS6_PHACS</name>
<dbReference type="HOGENOM" id="CLU_2671858_0_0_1"/>
<organism evidence="2 3">
    <name type="scientific">Phanerochaete carnosa (strain HHB-10118-sp)</name>
    <name type="common">White-rot fungus</name>
    <name type="synonym">Peniophora carnosa</name>
    <dbReference type="NCBI Taxonomy" id="650164"/>
    <lineage>
        <taxon>Eukaryota</taxon>
        <taxon>Fungi</taxon>
        <taxon>Dikarya</taxon>
        <taxon>Basidiomycota</taxon>
        <taxon>Agaricomycotina</taxon>
        <taxon>Agaricomycetes</taxon>
        <taxon>Polyporales</taxon>
        <taxon>Phanerochaetaceae</taxon>
        <taxon>Phanerochaete</taxon>
    </lineage>
</organism>
<dbReference type="KEGG" id="pco:PHACADRAFT_265492"/>
<feature type="compositionally biased region" description="Polar residues" evidence="1">
    <location>
        <begin position="1"/>
        <end position="11"/>
    </location>
</feature>